<keyword evidence="2" id="KW-1185">Reference proteome</keyword>
<organism evidence="1 2">
    <name type="scientific">Rhizobium skierniewicense</name>
    <dbReference type="NCBI Taxonomy" id="984260"/>
    <lineage>
        <taxon>Bacteria</taxon>
        <taxon>Pseudomonadati</taxon>
        <taxon>Pseudomonadota</taxon>
        <taxon>Alphaproteobacteria</taxon>
        <taxon>Hyphomicrobiales</taxon>
        <taxon>Rhizobiaceae</taxon>
        <taxon>Rhizobium/Agrobacterium group</taxon>
        <taxon>Rhizobium</taxon>
    </lineage>
</organism>
<name>A0A7W6G362_9HYPH</name>
<protein>
    <submittedName>
        <fullName evidence="1">Uncharacterized protein</fullName>
    </submittedName>
</protein>
<evidence type="ECO:0000313" key="2">
    <source>
        <dbReference type="Proteomes" id="UP000565286"/>
    </source>
</evidence>
<dbReference type="AlphaFoldDB" id="A0A7W6G362"/>
<proteinExistence type="predicted"/>
<sequence>MNVRQMHVALAGMVEVLAFAGPGNKATFTIPIGTPGPLPGQWQEVGPRKRPSFLELPLVGTGFQTVRAPRVAPLCFESTGSMRWV</sequence>
<evidence type="ECO:0000313" key="1">
    <source>
        <dbReference type="EMBL" id="MBB3946191.1"/>
    </source>
</evidence>
<comment type="caution">
    <text evidence="1">The sequence shown here is derived from an EMBL/GenBank/DDBJ whole genome shotgun (WGS) entry which is preliminary data.</text>
</comment>
<dbReference type="Proteomes" id="UP000565286">
    <property type="component" value="Unassembled WGS sequence"/>
</dbReference>
<dbReference type="EMBL" id="JACIDV010000005">
    <property type="protein sequence ID" value="MBB3946191.1"/>
    <property type="molecule type" value="Genomic_DNA"/>
</dbReference>
<accession>A0A7W6G362</accession>
<gene>
    <name evidence="1" type="ORF">GGQ73_002137</name>
</gene>
<reference evidence="1 2" key="1">
    <citation type="submission" date="2020-08" db="EMBL/GenBank/DDBJ databases">
        <title>Genomic Encyclopedia of Type Strains, Phase IV (KMG-IV): sequencing the most valuable type-strain genomes for metagenomic binning, comparative biology and taxonomic classification.</title>
        <authorList>
            <person name="Goeker M."/>
        </authorList>
    </citation>
    <scope>NUCLEOTIDE SEQUENCE [LARGE SCALE GENOMIC DNA]</scope>
    <source>
        <strain evidence="1 2">DSM 26438</strain>
    </source>
</reference>